<keyword evidence="4 8" id="KW-0812">Transmembrane</keyword>
<evidence type="ECO:0000256" key="6">
    <source>
        <dbReference type="ARBA" id="ARBA00023136"/>
    </source>
</evidence>
<dbReference type="OMA" id="CGFAYLE"/>
<dbReference type="Pfam" id="PF00909">
    <property type="entry name" value="Ammonium_transp"/>
    <property type="match status" value="1"/>
</dbReference>
<evidence type="ECO:0000256" key="5">
    <source>
        <dbReference type="ARBA" id="ARBA00022989"/>
    </source>
</evidence>
<evidence type="ECO:0000256" key="1">
    <source>
        <dbReference type="ARBA" id="ARBA00004141"/>
    </source>
</evidence>
<dbReference type="PANTHER" id="PTHR11730:SF6">
    <property type="entry name" value="AMMONIUM TRANSPORTER"/>
    <property type="match status" value="1"/>
</dbReference>
<organism evidence="10 11">
    <name type="scientific">Paramecium primaurelia</name>
    <dbReference type="NCBI Taxonomy" id="5886"/>
    <lineage>
        <taxon>Eukaryota</taxon>
        <taxon>Sar</taxon>
        <taxon>Alveolata</taxon>
        <taxon>Ciliophora</taxon>
        <taxon>Intramacronucleata</taxon>
        <taxon>Oligohymenophorea</taxon>
        <taxon>Peniculida</taxon>
        <taxon>Parameciidae</taxon>
        <taxon>Paramecium</taxon>
    </lineage>
</organism>
<evidence type="ECO:0000313" key="10">
    <source>
        <dbReference type="EMBL" id="CAD8077510.1"/>
    </source>
</evidence>
<feature type="transmembrane region" description="Helical" evidence="8">
    <location>
        <begin position="168"/>
        <end position="185"/>
    </location>
</feature>
<feature type="domain" description="Ammonium transporter AmtB-like" evidence="9">
    <location>
        <begin position="22"/>
        <end position="407"/>
    </location>
</feature>
<keyword evidence="11" id="KW-1185">Reference proteome</keyword>
<sequence>MSTDFSVEDKLGLLENTIDYFWTQFAGIVVLLMQLGFAFLEGGCVRYKNMQSIMIKVYLNTCIAVICWWLVGYGICMGSGQFAGTDYYAGSNFTGTKHYSHWVLQTSVGAAANSIVSGGAVERMSIIGYCFLSIAFSSFIYPICAHWTWGGGWLQELGYIDLAGSGTIHFMSALGALVLTVMLGARKNRWNEKYANEFNPSNTTYICLSTLSLYTCWIFFNAGSTTALSGTMAYASGRATTNTIIAGASGGLTLMVLHYYKNRNEKSKFSLVMICNGNLAGLVAVTGSCDGIELWAAFVIGILGGLTYWGFGILIHKFKVDDPVDAFPIHGGCGLIGAQFPGWFNTEKGILYGHGAKQWGIQLLGTVVWLGWSIVLHAIVIFILKILGLLNVTPEEEEKGLDYAQCGGGGFDYQLLPPILSTSGYENVKSAINQKQDNAPQYGQENDQQQVF</sequence>
<feature type="transmembrane region" description="Helical" evidence="8">
    <location>
        <begin position="205"/>
        <end position="223"/>
    </location>
</feature>
<proteinExistence type="inferred from homology"/>
<evidence type="ECO:0000256" key="7">
    <source>
        <dbReference type="ARBA" id="ARBA00023177"/>
    </source>
</evidence>
<feature type="transmembrane region" description="Helical" evidence="8">
    <location>
        <begin position="126"/>
        <end position="148"/>
    </location>
</feature>
<comment type="caution">
    <text evidence="10">The sequence shown here is derived from an EMBL/GenBank/DDBJ whole genome shotgun (WGS) entry which is preliminary data.</text>
</comment>
<feature type="transmembrane region" description="Helical" evidence="8">
    <location>
        <begin position="294"/>
        <end position="315"/>
    </location>
</feature>
<dbReference type="GO" id="GO:0008519">
    <property type="term" value="F:ammonium channel activity"/>
    <property type="evidence" value="ECO:0007669"/>
    <property type="project" value="InterPro"/>
</dbReference>
<gene>
    <name evidence="10" type="ORF">PPRIM_AZ9-3.1.T0580149</name>
</gene>
<feature type="transmembrane region" description="Helical" evidence="8">
    <location>
        <begin position="102"/>
        <end position="121"/>
    </location>
</feature>
<dbReference type="AlphaFoldDB" id="A0A8S1MAZ8"/>
<name>A0A8S1MAZ8_PARPR</name>
<dbReference type="FunFam" id="1.10.3430.10:FF:000008">
    <property type="entry name" value="Ammonium transporter"/>
    <property type="match status" value="1"/>
</dbReference>
<dbReference type="EMBL" id="CAJJDM010000059">
    <property type="protein sequence ID" value="CAD8077510.1"/>
    <property type="molecule type" value="Genomic_DNA"/>
</dbReference>
<evidence type="ECO:0000256" key="2">
    <source>
        <dbReference type="ARBA" id="ARBA00005887"/>
    </source>
</evidence>
<evidence type="ECO:0000256" key="3">
    <source>
        <dbReference type="ARBA" id="ARBA00022448"/>
    </source>
</evidence>
<protein>
    <recommendedName>
        <fullName evidence="9">Ammonium transporter AmtB-like domain-containing protein</fullName>
    </recommendedName>
</protein>
<evidence type="ECO:0000259" key="9">
    <source>
        <dbReference type="Pfam" id="PF00909"/>
    </source>
</evidence>
<keyword evidence="7" id="KW-0924">Ammonia transport</keyword>
<feature type="transmembrane region" description="Helical" evidence="8">
    <location>
        <begin position="20"/>
        <end position="45"/>
    </location>
</feature>
<accession>A0A8S1MAZ8</accession>
<feature type="transmembrane region" description="Helical" evidence="8">
    <location>
        <begin position="364"/>
        <end position="384"/>
    </location>
</feature>
<evidence type="ECO:0000256" key="4">
    <source>
        <dbReference type="ARBA" id="ARBA00022692"/>
    </source>
</evidence>
<dbReference type="Proteomes" id="UP000688137">
    <property type="component" value="Unassembled WGS sequence"/>
</dbReference>
<reference evidence="10" key="1">
    <citation type="submission" date="2021-01" db="EMBL/GenBank/DDBJ databases">
        <authorList>
            <consortium name="Genoscope - CEA"/>
            <person name="William W."/>
        </authorList>
    </citation>
    <scope>NUCLEOTIDE SEQUENCE</scope>
</reference>
<feature type="transmembrane region" description="Helical" evidence="8">
    <location>
        <begin position="243"/>
        <end position="260"/>
    </location>
</feature>
<comment type="subcellular location">
    <subcellularLocation>
        <location evidence="1">Membrane</location>
        <topology evidence="1">Multi-pass membrane protein</topology>
    </subcellularLocation>
</comment>
<feature type="transmembrane region" description="Helical" evidence="8">
    <location>
        <begin position="57"/>
        <end position="82"/>
    </location>
</feature>
<dbReference type="GO" id="GO:0097272">
    <property type="term" value="P:ammonium homeostasis"/>
    <property type="evidence" value="ECO:0007669"/>
    <property type="project" value="TreeGrafter"/>
</dbReference>
<dbReference type="PANTHER" id="PTHR11730">
    <property type="entry name" value="AMMONIUM TRANSPORTER"/>
    <property type="match status" value="1"/>
</dbReference>
<evidence type="ECO:0000313" key="11">
    <source>
        <dbReference type="Proteomes" id="UP000688137"/>
    </source>
</evidence>
<keyword evidence="6 8" id="KW-0472">Membrane</keyword>
<dbReference type="GO" id="GO:0005886">
    <property type="term" value="C:plasma membrane"/>
    <property type="evidence" value="ECO:0007669"/>
    <property type="project" value="TreeGrafter"/>
</dbReference>
<comment type="similarity">
    <text evidence="2">Belongs to the ammonia transporter channel (TC 1.A.11.2) family.</text>
</comment>
<keyword evidence="5 8" id="KW-1133">Transmembrane helix</keyword>
<keyword evidence="3" id="KW-0813">Transport</keyword>
<dbReference type="InterPro" id="IPR024041">
    <property type="entry name" value="NH4_transpt_AmtB-like_dom"/>
</dbReference>
<evidence type="ECO:0000256" key="8">
    <source>
        <dbReference type="SAM" id="Phobius"/>
    </source>
</evidence>